<reference evidence="2" key="1">
    <citation type="journal article" date="2021" name="Front. Microbiol.">
        <title>Comprehensive Comparative Genomics and Phenotyping of Methylobacterium Species.</title>
        <authorList>
            <person name="Alessa O."/>
            <person name="Ogura Y."/>
            <person name="Fujitani Y."/>
            <person name="Takami H."/>
            <person name="Hayashi T."/>
            <person name="Sahin N."/>
            <person name="Tani A."/>
        </authorList>
    </citation>
    <scope>NUCLEOTIDE SEQUENCE</scope>
    <source>
        <strain evidence="2">LMG 23639</strain>
    </source>
</reference>
<dbReference type="Proteomes" id="UP001055102">
    <property type="component" value="Unassembled WGS sequence"/>
</dbReference>
<dbReference type="RefSeq" id="WP_238278352.1">
    <property type="nucleotide sequence ID" value="NZ_BPQR01000082.1"/>
</dbReference>
<proteinExistence type="predicted"/>
<reference evidence="2" key="2">
    <citation type="submission" date="2021-08" db="EMBL/GenBank/DDBJ databases">
        <authorList>
            <person name="Tani A."/>
            <person name="Ola A."/>
            <person name="Ogura Y."/>
            <person name="Katsura K."/>
            <person name="Hayashi T."/>
        </authorList>
    </citation>
    <scope>NUCLEOTIDE SEQUENCE</scope>
    <source>
        <strain evidence="2">LMG 23639</strain>
    </source>
</reference>
<comment type="caution">
    <text evidence="2">The sequence shown here is derived from an EMBL/GenBank/DDBJ whole genome shotgun (WGS) entry which is preliminary data.</text>
</comment>
<dbReference type="EMBL" id="BPQR01000082">
    <property type="protein sequence ID" value="GJE08552.1"/>
    <property type="molecule type" value="Genomic_DNA"/>
</dbReference>
<sequence>MPPPSSRLSTARRALSAGLLLLALWVQSVAPGLALHAATSVDPLRDPVICGHVPGANVADEAPPPAGSRCKACPFCTVGPASPPIASAPQPSRALRWSIVTWPLPPPPASQPAPHRTAQPRGPPAPI</sequence>
<name>A0ABQ4SZF0_9HYPH</name>
<gene>
    <name evidence="2" type="ORF">AOPFMNJM_3892</name>
</gene>
<evidence type="ECO:0000256" key="1">
    <source>
        <dbReference type="SAM" id="MobiDB-lite"/>
    </source>
</evidence>
<evidence type="ECO:0000313" key="3">
    <source>
        <dbReference type="Proteomes" id="UP001055102"/>
    </source>
</evidence>
<organism evidence="2 3">
    <name type="scientific">Methylobacterium jeotgali</name>
    <dbReference type="NCBI Taxonomy" id="381630"/>
    <lineage>
        <taxon>Bacteria</taxon>
        <taxon>Pseudomonadati</taxon>
        <taxon>Pseudomonadota</taxon>
        <taxon>Alphaproteobacteria</taxon>
        <taxon>Hyphomicrobiales</taxon>
        <taxon>Methylobacteriaceae</taxon>
        <taxon>Methylobacterium</taxon>
    </lineage>
</organism>
<evidence type="ECO:0000313" key="2">
    <source>
        <dbReference type="EMBL" id="GJE08552.1"/>
    </source>
</evidence>
<feature type="region of interest" description="Disordered" evidence="1">
    <location>
        <begin position="103"/>
        <end position="127"/>
    </location>
</feature>
<accession>A0ABQ4SZF0</accession>
<evidence type="ECO:0008006" key="4">
    <source>
        <dbReference type="Google" id="ProtNLM"/>
    </source>
</evidence>
<protein>
    <recommendedName>
        <fullName evidence="4">DUF2946 domain-containing protein</fullName>
    </recommendedName>
</protein>
<keyword evidence="3" id="KW-1185">Reference proteome</keyword>